<sequence>MFTQGVVDEVHTYLLGMGIVGVASAIGAIYFWRSSRPAEVKTYAVTFLAGVNLMIAAAIPPLFYIGYFVLPKAANAV</sequence>
<dbReference type="EMBL" id="AVCJ01000020">
    <property type="protein sequence ID" value="KFL36349.1"/>
    <property type="molecule type" value="Genomic_DNA"/>
</dbReference>
<keyword evidence="1" id="KW-1133">Transmembrane helix</keyword>
<organism evidence="2 3">
    <name type="scientific">Arenimonas donghaensis DSM 18148 = HO3-R19</name>
    <dbReference type="NCBI Taxonomy" id="1121014"/>
    <lineage>
        <taxon>Bacteria</taxon>
        <taxon>Pseudomonadati</taxon>
        <taxon>Pseudomonadota</taxon>
        <taxon>Gammaproteobacteria</taxon>
        <taxon>Lysobacterales</taxon>
        <taxon>Lysobacteraceae</taxon>
        <taxon>Arenimonas</taxon>
    </lineage>
</organism>
<reference evidence="3" key="1">
    <citation type="submission" date="2013-08" db="EMBL/GenBank/DDBJ databases">
        <title>Genome sequencing of Arenimonas donghaensis.</title>
        <authorList>
            <person name="Chen F."/>
            <person name="Wang G."/>
        </authorList>
    </citation>
    <scope>NUCLEOTIDE SEQUENCE [LARGE SCALE GENOMIC DNA]</scope>
    <source>
        <strain evidence="3">HO3-R19</strain>
    </source>
</reference>
<feature type="transmembrane region" description="Helical" evidence="1">
    <location>
        <begin position="44"/>
        <end position="70"/>
    </location>
</feature>
<keyword evidence="3" id="KW-1185">Reference proteome</keyword>
<evidence type="ECO:0000256" key="1">
    <source>
        <dbReference type="SAM" id="Phobius"/>
    </source>
</evidence>
<gene>
    <name evidence="2" type="ORF">N788_13470</name>
</gene>
<dbReference type="Proteomes" id="UP000029085">
    <property type="component" value="Unassembled WGS sequence"/>
</dbReference>
<protein>
    <submittedName>
        <fullName evidence="2">Uncharacterized protein</fullName>
    </submittedName>
</protein>
<evidence type="ECO:0000313" key="2">
    <source>
        <dbReference type="EMBL" id="KFL36349.1"/>
    </source>
</evidence>
<reference evidence="2 3" key="2">
    <citation type="journal article" date="2015" name="Stand. Genomic Sci.">
        <title>High quality draft genomic sequence of Arenimonas donghaensis DSM 18148(T).</title>
        <authorList>
            <person name="Chen F."/>
            <person name="Wang H."/>
            <person name="Cao Y."/>
            <person name="Li X."/>
            <person name="Wang G."/>
        </authorList>
    </citation>
    <scope>NUCLEOTIDE SEQUENCE [LARGE SCALE GENOMIC DNA]</scope>
    <source>
        <strain evidence="2 3">HO3-R19</strain>
    </source>
</reference>
<keyword evidence="1" id="KW-0812">Transmembrane</keyword>
<comment type="caution">
    <text evidence="2">The sequence shown here is derived from an EMBL/GenBank/DDBJ whole genome shotgun (WGS) entry which is preliminary data.</text>
</comment>
<accession>A0A087MHJ6</accession>
<dbReference type="AlphaFoldDB" id="A0A087MHJ6"/>
<proteinExistence type="predicted"/>
<keyword evidence="1" id="KW-0472">Membrane</keyword>
<evidence type="ECO:0000313" key="3">
    <source>
        <dbReference type="Proteomes" id="UP000029085"/>
    </source>
</evidence>
<name>A0A087MHJ6_9GAMM</name>
<feature type="transmembrane region" description="Helical" evidence="1">
    <location>
        <begin position="12"/>
        <end position="32"/>
    </location>
</feature>